<evidence type="ECO:0000256" key="2">
    <source>
        <dbReference type="ARBA" id="ARBA00022475"/>
    </source>
</evidence>
<proteinExistence type="predicted"/>
<comment type="subcellular location">
    <subcellularLocation>
        <location evidence="1">Cell membrane</location>
        <topology evidence="1">Multi-pass membrane protein</topology>
    </subcellularLocation>
</comment>
<feature type="transmembrane region" description="Helical" evidence="6">
    <location>
        <begin position="393"/>
        <end position="420"/>
    </location>
</feature>
<gene>
    <name evidence="7" type="ORF">CJJ23_04705</name>
</gene>
<dbReference type="SUPFAM" id="SSF103473">
    <property type="entry name" value="MFS general substrate transporter"/>
    <property type="match status" value="1"/>
</dbReference>
<feature type="transmembrane region" description="Helical" evidence="6">
    <location>
        <begin position="164"/>
        <end position="185"/>
    </location>
</feature>
<comment type="caution">
    <text evidence="7">The sequence shown here is derived from an EMBL/GenBank/DDBJ whole genome shotgun (WGS) entry which is preliminary data.</text>
</comment>
<dbReference type="OrthoDB" id="399989at2"/>
<dbReference type="InterPro" id="IPR054938">
    <property type="entry name" value="Hexose_phos_transporter"/>
</dbReference>
<feature type="transmembrane region" description="Helical" evidence="6">
    <location>
        <begin position="330"/>
        <end position="349"/>
    </location>
</feature>
<name>A0A269TJN1_9BACT</name>
<dbReference type="EMBL" id="NQNY01000019">
    <property type="protein sequence ID" value="PAK20925.1"/>
    <property type="molecule type" value="Genomic_DNA"/>
</dbReference>
<feature type="transmembrane region" description="Helical" evidence="6">
    <location>
        <begin position="127"/>
        <end position="152"/>
    </location>
</feature>
<dbReference type="Proteomes" id="UP000216943">
    <property type="component" value="Unassembled WGS sequence"/>
</dbReference>
<reference evidence="8" key="1">
    <citation type="submission" date="2017-08" db="EMBL/GenBank/DDBJ databases">
        <authorList>
            <person name="Alvarez-Ponce D."/>
            <person name="Weitzman C.L."/>
            <person name="Tillett R.L."/>
            <person name="Sandmeier F.C."/>
            <person name="Tracy C.R."/>
        </authorList>
    </citation>
    <scope>NUCLEOTIDE SEQUENCE [LARGE SCALE GENOMIC DNA]</scope>
    <source>
        <strain evidence="8">723</strain>
    </source>
</reference>
<dbReference type="InterPro" id="IPR036259">
    <property type="entry name" value="MFS_trans_sf"/>
</dbReference>
<dbReference type="RefSeq" id="WP_095335188.1">
    <property type="nucleotide sequence ID" value="NZ_NQNY01000019.1"/>
</dbReference>
<organism evidence="7 8">
    <name type="scientific">Mycoplasmopsis agassizii</name>
    <dbReference type="NCBI Taxonomy" id="33922"/>
    <lineage>
        <taxon>Bacteria</taxon>
        <taxon>Bacillati</taxon>
        <taxon>Mycoplasmatota</taxon>
        <taxon>Mycoplasmoidales</taxon>
        <taxon>Metamycoplasmataceae</taxon>
        <taxon>Mycoplasmopsis</taxon>
    </lineage>
</organism>
<feature type="transmembrane region" description="Helical" evidence="6">
    <location>
        <begin position="197"/>
        <end position="218"/>
    </location>
</feature>
<keyword evidence="5 6" id="KW-0472">Membrane</keyword>
<evidence type="ECO:0000256" key="3">
    <source>
        <dbReference type="ARBA" id="ARBA00022692"/>
    </source>
</evidence>
<evidence type="ECO:0008006" key="9">
    <source>
        <dbReference type="Google" id="ProtNLM"/>
    </source>
</evidence>
<dbReference type="Gene3D" id="1.20.1250.20">
    <property type="entry name" value="MFS general substrate transporter like domains"/>
    <property type="match status" value="1"/>
</dbReference>
<feature type="transmembrane region" description="Helical" evidence="6">
    <location>
        <begin position="72"/>
        <end position="93"/>
    </location>
</feature>
<dbReference type="AlphaFoldDB" id="A0A269TJN1"/>
<sequence length="462" mass="50378">MNKYFISLFSVKNLAKSVEFKRGIIMWITILMGYFLFITAWFAAGYTQGNATIGWRPVFFGTETPDEVTTQAVNYIITLARGIGSFIIGWIVVKFTHKWAVLAAMTFLAMSILSITIGTAVGGQGGYALFIIFRLLLAVGGTTLIILLQPVVAKSVKNPKTKAIMSSISPLGFNTAFIVMTAFFIKPDTANFLITNWYWFSLIWALVTLVPLVTYIFIGQNFEIASGASSDATTEKKATLGSVLREKNTWAWVLVYGLWLIAAVMPLNGLNTRANATLLAEAHMGLLGATDGVTQNNLVRIWAITFVAGVYVGAFTVGRFSKTSARRKPFMIAITSLAALFWILSVVVVNEVASVVPYFIFAFLMGMMIWGIQGPLLNNPYDFAGATPQKVGIFFGIIWGFGYTIFTGGNIILALINPVAGRGNAIAYYAVLTILISLLPASLALTKESRPQGKISFNPFGK</sequence>
<dbReference type="Pfam" id="PF07672">
    <property type="entry name" value="MFS_Mycoplasma"/>
    <property type="match status" value="1"/>
</dbReference>
<protein>
    <recommendedName>
        <fullName evidence="9">MFS transporter</fullName>
    </recommendedName>
</protein>
<feature type="transmembrane region" description="Helical" evidence="6">
    <location>
        <begin position="299"/>
        <end position="318"/>
    </location>
</feature>
<feature type="transmembrane region" description="Helical" evidence="6">
    <location>
        <begin position="24"/>
        <end position="44"/>
    </location>
</feature>
<evidence type="ECO:0000256" key="1">
    <source>
        <dbReference type="ARBA" id="ARBA00004651"/>
    </source>
</evidence>
<evidence type="ECO:0000313" key="8">
    <source>
        <dbReference type="Proteomes" id="UP000216943"/>
    </source>
</evidence>
<accession>A0A269TJN1</accession>
<dbReference type="GO" id="GO:0005886">
    <property type="term" value="C:plasma membrane"/>
    <property type="evidence" value="ECO:0007669"/>
    <property type="project" value="UniProtKB-SubCell"/>
</dbReference>
<evidence type="ECO:0000313" key="7">
    <source>
        <dbReference type="EMBL" id="PAK20925.1"/>
    </source>
</evidence>
<keyword evidence="2" id="KW-1003">Cell membrane</keyword>
<feature type="transmembrane region" description="Helical" evidence="6">
    <location>
        <begin position="355"/>
        <end position="372"/>
    </location>
</feature>
<evidence type="ECO:0000256" key="6">
    <source>
        <dbReference type="SAM" id="Phobius"/>
    </source>
</evidence>
<dbReference type="InterPro" id="IPR011699">
    <property type="entry name" value="MFS_Mycoplasma"/>
</dbReference>
<dbReference type="NCBIfam" id="NF043062">
    <property type="entry name" value="MMSYN1_0881"/>
    <property type="match status" value="1"/>
</dbReference>
<keyword evidence="4 6" id="KW-1133">Transmembrane helix</keyword>
<keyword evidence="3 6" id="KW-0812">Transmembrane</keyword>
<evidence type="ECO:0000256" key="4">
    <source>
        <dbReference type="ARBA" id="ARBA00022989"/>
    </source>
</evidence>
<feature type="transmembrane region" description="Helical" evidence="6">
    <location>
        <begin position="250"/>
        <end position="269"/>
    </location>
</feature>
<feature type="transmembrane region" description="Helical" evidence="6">
    <location>
        <begin position="426"/>
        <end position="445"/>
    </location>
</feature>
<evidence type="ECO:0000256" key="5">
    <source>
        <dbReference type="ARBA" id="ARBA00023136"/>
    </source>
</evidence>
<feature type="transmembrane region" description="Helical" evidence="6">
    <location>
        <begin position="100"/>
        <end position="121"/>
    </location>
</feature>